<comment type="caution">
    <text evidence="1">The sequence shown here is derived from an EMBL/GenBank/DDBJ whole genome shotgun (WGS) entry which is preliminary data.</text>
</comment>
<keyword evidence="2" id="KW-1185">Reference proteome</keyword>
<proteinExistence type="predicted"/>
<gene>
    <name evidence="1" type="ORF">Vadar_028953</name>
</gene>
<name>A0ACB7XUS7_9ERIC</name>
<organism evidence="1 2">
    <name type="scientific">Vaccinium darrowii</name>
    <dbReference type="NCBI Taxonomy" id="229202"/>
    <lineage>
        <taxon>Eukaryota</taxon>
        <taxon>Viridiplantae</taxon>
        <taxon>Streptophyta</taxon>
        <taxon>Embryophyta</taxon>
        <taxon>Tracheophyta</taxon>
        <taxon>Spermatophyta</taxon>
        <taxon>Magnoliopsida</taxon>
        <taxon>eudicotyledons</taxon>
        <taxon>Gunneridae</taxon>
        <taxon>Pentapetalae</taxon>
        <taxon>asterids</taxon>
        <taxon>Ericales</taxon>
        <taxon>Ericaceae</taxon>
        <taxon>Vaccinioideae</taxon>
        <taxon>Vaccinieae</taxon>
        <taxon>Vaccinium</taxon>
    </lineage>
</organism>
<dbReference type="EMBL" id="CM037151">
    <property type="protein sequence ID" value="KAH7844522.1"/>
    <property type="molecule type" value="Genomic_DNA"/>
</dbReference>
<sequence length="680" mass="74779">MRQWLFGKSVTSIVPLNTGSSDGFVEIAAPLARVLPVDLAMFGGELLCQPDAFLCSINDVKVSHTVDHRARNAIVGPEAFLRQKISGQGLAFIIAGGSGTMCYVPGTIQMENINPQENEACMRQWLFGKSVTSIVPLNTGSSDGFVGIAAPLARVLPVDFAMFGGELLCQPDAFLCSINDVKVSHTVDHRARNAIAGPEKISRQGLAFLIAGESAWIWWPLAAKIDHHNSVTADLGTQHKVARAELNEVQQWFLLLETKMENKSNCCKELEATCVDVHLQLESVQNTEKPKDDVVQEEKKIQTIPFPEKQYHEELKMELKGIHHSSVSNANTRKSVECKEIVEEPLSSSTWHCHIIATPKKVDMHKYDDKYMKVKGNALKNKRVLMESIQKSKAEKVWEKTSRHASLLIVTLFLLLCGHATGEQRTCSNHGVALTWGPTFCNGRLVSPCIVNKEQFTIHGVWGFDPVGYPLGHEYDPQQMSASISQKSNFQVTIRCESRKPYGLQVKELMFCVDIKGSLMNCRVPVDDCGPSGTLAMFPKLALPPPPPPLPPSPSPPPLSPPPPPPSPPPPSPPPPPPPSPPPPSPPPPPRRPRSPPPPRSPRPPSPPRRPHRPPSPRPRPLPPPSPLHTSRIISAILLVVVAILLYFKYDSIHDYCARRPIARDEGAGLEMSSSRVTFS</sequence>
<reference evidence="1 2" key="1">
    <citation type="journal article" date="2021" name="Hortic Res">
        <title>High-quality reference genome and annotation aids understanding of berry development for evergreen blueberry (Vaccinium darrowii).</title>
        <authorList>
            <person name="Yu J."/>
            <person name="Hulse-Kemp A.M."/>
            <person name="Babiker E."/>
            <person name="Staton M."/>
        </authorList>
    </citation>
    <scope>NUCLEOTIDE SEQUENCE [LARGE SCALE GENOMIC DNA]</scope>
    <source>
        <strain evidence="2">cv. NJ 8807/NJ 8810</strain>
        <tissue evidence="1">Young leaf</tissue>
    </source>
</reference>
<protein>
    <submittedName>
        <fullName evidence="1">Uncharacterized protein</fullName>
    </submittedName>
</protein>
<accession>A0ACB7XUS7</accession>
<evidence type="ECO:0000313" key="2">
    <source>
        <dbReference type="Proteomes" id="UP000828048"/>
    </source>
</evidence>
<evidence type="ECO:0000313" key="1">
    <source>
        <dbReference type="EMBL" id="KAH7844522.1"/>
    </source>
</evidence>
<dbReference type="Proteomes" id="UP000828048">
    <property type="component" value="Chromosome 1"/>
</dbReference>